<gene>
    <name evidence="1" type="ORF">GA0070213_1338</name>
</gene>
<organism evidence="1 2">
    <name type="scientific">Micromonospora humi</name>
    <dbReference type="NCBI Taxonomy" id="745366"/>
    <lineage>
        <taxon>Bacteria</taxon>
        <taxon>Bacillati</taxon>
        <taxon>Actinomycetota</taxon>
        <taxon>Actinomycetes</taxon>
        <taxon>Micromonosporales</taxon>
        <taxon>Micromonosporaceae</taxon>
        <taxon>Micromonospora</taxon>
    </lineage>
</organism>
<dbReference type="AlphaFoldDB" id="A0A1C5K9U7"/>
<reference evidence="2" key="1">
    <citation type="submission" date="2016-06" db="EMBL/GenBank/DDBJ databases">
        <authorList>
            <person name="Varghese N."/>
            <person name="Submissions Spin"/>
        </authorList>
    </citation>
    <scope>NUCLEOTIDE SEQUENCE [LARGE SCALE GENOMIC DNA]</scope>
    <source>
        <strain evidence="2">DSM 45647</strain>
    </source>
</reference>
<evidence type="ECO:0000313" key="1">
    <source>
        <dbReference type="EMBL" id="SCG79595.1"/>
    </source>
</evidence>
<dbReference type="EMBL" id="FMDM01000033">
    <property type="protein sequence ID" value="SCG79595.1"/>
    <property type="molecule type" value="Genomic_DNA"/>
</dbReference>
<accession>A0A1C5K9U7</accession>
<dbReference type="STRING" id="745366.GA0070213_1338"/>
<name>A0A1C5K9U7_9ACTN</name>
<proteinExistence type="predicted"/>
<sequence length="44" mass="5006">MINLSNQLREVARRIAEAAPPLTPDQRLRLRGLLTATEHQVVTR</sequence>
<dbReference type="RefSeq" id="WP_281182347.1">
    <property type="nucleotide sequence ID" value="NZ_FMDM01000033.1"/>
</dbReference>
<keyword evidence="2" id="KW-1185">Reference proteome</keyword>
<dbReference type="Proteomes" id="UP000199360">
    <property type="component" value="Unassembled WGS sequence"/>
</dbReference>
<protein>
    <submittedName>
        <fullName evidence="1">Uncharacterized protein</fullName>
    </submittedName>
</protein>
<evidence type="ECO:0000313" key="2">
    <source>
        <dbReference type="Proteomes" id="UP000199360"/>
    </source>
</evidence>